<dbReference type="PROSITE" id="PS51257">
    <property type="entry name" value="PROKAR_LIPOPROTEIN"/>
    <property type="match status" value="1"/>
</dbReference>
<comment type="caution">
    <text evidence="1">The sequence shown here is derived from an EMBL/GenBank/DDBJ whole genome shotgun (WGS) entry which is preliminary data.</text>
</comment>
<evidence type="ECO:0000313" key="2">
    <source>
        <dbReference type="Proteomes" id="UP000240608"/>
    </source>
</evidence>
<protein>
    <recommendedName>
        <fullName evidence="3">DUF4221 domain-containing protein</fullName>
    </recommendedName>
</protein>
<name>A0A2T4DP09_9BACT</name>
<organism evidence="1 2">
    <name type="scientific">Marivirga lumbricoides</name>
    <dbReference type="NCBI Taxonomy" id="1046115"/>
    <lineage>
        <taxon>Bacteria</taxon>
        <taxon>Pseudomonadati</taxon>
        <taxon>Bacteroidota</taxon>
        <taxon>Cytophagia</taxon>
        <taxon>Cytophagales</taxon>
        <taxon>Marivirgaceae</taxon>
        <taxon>Marivirga</taxon>
    </lineage>
</organism>
<dbReference type="InterPro" id="IPR011044">
    <property type="entry name" value="Quino_amine_DH_bsu"/>
</dbReference>
<dbReference type="Proteomes" id="UP000240608">
    <property type="component" value="Unassembled WGS sequence"/>
</dbReference>
<evidence type="ECO:0000313" key="1">
    <source>
        <dbReference type="EMBL" id="PTB95554.1"/>
    </source>
</evidence>
<sequence>MRKVKLLPIVLLFISLSSCTTKHEEKKETLSESANDSVKLVESHDVFFELDKETSLKTSFITILEKEKDSSILVYLNEQKPAIYFYDINNQKLLNQILLHKEGPNAVGTPTGLFIQSMDSIYVISSSYYRVTLINGLGEAIRTYRLLGDDKPNVNTGMLRPFTISPPVVIDKKMYFNVAPDRDVYDKSYYNGNVNLVLNLNNGDFEYFNSYPKEFNDGVWGVAAVNFSSAFVKHKNQFVYSFSISDSIYVFDVDNKKIKGYLSKTSSLTAPQEPMRKPSNQYDLRYALQATYYDGIIYDKYREVYYRFVRHPLSLQEDESPNFYDFHRKPISVIILDRKFNKIGETKLKNNTYQSFMYFLSKDGLYISNSNPNNPDVKEDKAGFTCFKLEEI</sequence>
<dbReference type="EMBL" id="PYVU01000106">
    <property type="protein sequence ID" value="PTB95554.1"/>
    <property type="molecule type" value="Genomic_DNA"/>
</dbReference>
<evidence type="ECO:0008006" key="3">
    <source>
        <dbReference type="Google" id="ProtNLM"/>
    </source>
</evidence>
<reference evidence="1 2" key="1">
    <citation type="submission" date="2018-03" db="EMBL/GenBank/DDBJ databases">
        <title>Cross-interface Injection: A General Nanoliter Liquid Handling Method Applied to Single Cells Genome Amplification Automated Nanoliter Liquid Handling Applied to Single Cell Multiple Displacement Amplification.</title>
        <authorList>
            <person name="Yun J."/>
            <person name="Xu P."/>
            <person name="Xu J."/>
            <person name="Dai X."/>
            <person name="Wang Y."/>
            <person name="Zheng X."/>
            <person name="Cao C."/>
            <person name="Yi Q."/>
            <person name="Zhu Y."/>
            <person name="Wang L."/>
            <person name="Dong Z."/>
            <person name="Huang Y."/>
            <person name="Huang L."/>
            <person name="Du W."/>
        </authorList>
    </citation>
    <scope>NUCLEOTIDE SEQUENCE [LARGE SCALE GENOMIC DNA]</scope>
    <source>
        <strain evidence="1 2">Z-D1-2</strain>
    </source>
</reference>
<proteinExistence type="predicted"/>
<dbReference type="InterPro" id="IPR025316">
    <property type="entry name" value="DUF4221"/>
</dbReference>
<accession>A0A2T4DP09</accession>
<dbReference type="AlphaFoldDB" id="A0A2T4DP09"/>
<dbReference type="Pfam" id="PF13970">
    <property type="entry name" value="DUF4221"/>
    <property type="match status" value="1"/>
</dbReference>
<gene>
    <name evidence="1" type="ORF">C9994_11200</name>
</gene>
<dbReference type="SUPFAM" id="SSF50969">
    <property type="entry name" value="YVTN repeat-like/Quinoprotein amine dehydrogenase"/>
    <property type="match status" value="1"/>
</dbReference>